<comment type="caution">
    <text evidence="1">The sequence shown here is derived from an EMBL/GenBank/DDBJ whole genome shotgun (WGS) entry which is preliminary data.</text>
</comment>
<accession>A0A0F9J4D6</accession>
<dbReference type="Pfam" id="PF03592">
    <property type="entry name" value="Terminase_2"/>
    <property type="match status" value="1"/>
</dbReference>
<protein>
    <recommendedName>
        <fullName evidence="2">Terminase small subunit</fullName>
    </recommendedName>
</protein>
<dbReference type="GO" id="GO:0051276">
    <property type="term" value="P:chromosome organization"/>
    <property type="evidence" value="ECO:0007669"/>
    <property type="project" value="InterPro"/>
</dbReference>
<dbReference type="AlphaFoldDB" id="A0A0F9J4D6"/>
<sequence>MVNGHNASKAYSKAYPDCKSGARHAASLLLTNINIKEEIANRMAELKEQTGWSVDISLTKLKTVIAASMANNQYSSAVSGIVAANRLFNLDQPQDTDQNKELDESERAAARRIANITLTGDDVKTA</sequence>
<dbReference type="InterPro" id="IPR038713">
    <property type="entry name" value="Terminase_Gp1_N_sf"/>
</dbReference>
<dbReference type="Gene3D" id="1.10.10.1400">
    <property type="entry name" value="Terminase, small subunit, N-terminal DNA-binding domain, HTH motif"/>
    <property type="match status" value="1"/>
</dbReference>
<proteinExistence type="predicted"/>
<evidence type="ECO:0008006" key="2">
    <source>
        <dbReference type="Google" id="ProtNLM"/>
    </source>
</evidence>
<organism evidence="1">
    <name type="scientific">marine sediment metagenome</name>
    <dbReference type="NCBI Taxonomy" id="412755"/>
    <lineage>
        <taxon>unclassified sequences</taxon>
        <taxon>metagenomes</taxon>
        <taxon>ecological metagenomes</taxon>
    </lineage>
</organism>
<dbReference type="InterPro" id="IPR005335">
    <property type="entry name" value="Terminase_ssu"/>
</dbReference>
<evidence type="ECO:0000313" key="1">
    <source>
        <dbReference type="EMBL" id="KKM64398.1"/>
    </source>
</evidence>
<dbReference type="EMBL" id="LAZR01010906">
    <property type="protein sequence ID" value="KKM64398.1"/>
    <property type="molecule type" value="Genomic_DNA"/>
</dbReference>
<gene>
    <name evidence="1" type="ORF">LCGC14_1501700</name>
</gene>
<reference evidence="1" key="1">
    <citation type="journal article" date="2015" name="Nature">
        <title>Complex archaea that bridge the gap between prokaryotes and eukaryotes.</title>
        <authorList>
            <person name="Spang A."/>
            <person name="Saw J.H."/>
            <person name="Jorgensen S.L."/>
            <person name="Zaremba-Niedzwiedzka K."/>
            <person name="Martijn J."/>
            <person name="Lind A.E."/>
            <person name="van Eijk R."/>
            <person name="Schleper C."/>
            <person name="Guy L."/>
            <person name="Ettema T.J."/>
        </authorList>
    </citation>
    <scope>NUCLEOTIDE SEQUENCE</scope>
</reference>
<name>A0A0F9J4D6_9ZZZZ</name>